<organism evidence="4 5">
    <name type="scientific">Pogona vitticeps</name>
    <name type="common">central bearded dragon</name>
    <dbReference type="NCBI Taxonomy" id="103695"/>
    <lineage>
        <taxon>Eukaryota</taxon>
        <taxon>Metazoa</taxon>
        <taxon>Chordata</taxon>
        <taxon>Craniata</taxon>
        <taxon>Vertebrata</taxon>
        <taxon>Euteleostomi</taxon>
        <taxon>Lepidosauria</taxon>
        <taxon>Squamata</taxon>
        <taxon>Bifurcata</taxon>
        <taxon>Unidentata</taxon>
        <taxon>Episquamata</taxon>
        <taxon>Toxicofera</taxon>
        <taxon>Iguania</taxon>
        <taxon>Acrodonta</taxon>
        <taxon>Agamidae</taxon>
        <taxon>Amphibolurinae</taxon>
        <taxon>Pogona</taxon>
    </lineage>
</organism>
<keyword evidence="2" id="KW-0175">Coiled coil</keyword>
<reference evidence="5" key="1">
    <citation type="submission" date="2025-08" db="UniProtKB">
        <authorList>
            <consortium name="RefSeq"/>
        </authorList>
    </citation>
    <scope>IDENTIFICATION</scope>
</reference>
<dbReference type="KEGG" id="pvt:110075652"/>
<evidence type="ECO:0000256" key="1">
    <source>
        <dbReference type="ARBA" id="ARBA00010807"/>
    </source>
</evidence>
<feature type="region of interest" description="Disordered" evidence="3">
    <location>
        <begin position="359"/>
        <end position="428"/>
    </location>
</feature>
<dbReference type="RefSeq" id="XP_020642759.2">
    <property type="nucleotide sequence ID" value="XM_020787100.2"/>
</dbReference>
<dbReference type="InParanoid" id="A0A6J0T9F8"/>
<dbReference type="GO" id="GO:0005737">
    <property type="term" value="C:cytoplasm"/>
    <property type="evidence" value="ECO:0007669"/>
    <property type="project" value="TreeGrafter"/>
</dbReference>
<dbReference type="InterPro" id="IPR024843">
    <property type="entry name" value="Dapper"/>
</dbReference>
<dbReference type="GeneID" id="110075652"/>
<feature type="compositionally biased region" description="Gly residues" evidence="3">
    <location>
        <begin position="125"/>
        <end position="136"/>
    </location>
</feature>
<proteinExistence type="inferred from homology"/>
<evidence type="ECO:0000256" key="2">
    <source>
        <dbReference type="ARBA" id="ARBA00023054"/>
    </source>
</evidence>
<feature type="region of interest" description="Disordered" evidence="3">
    <location>
        <begin position="446"/>
        <end position="508"/>
    </location>
</feature>
<dbReference type="PANTHER" id="PTHR15919:SF1">
    <property type="entry name" value="DAPPER HOMOLOG 3"/>
    <property type="match status" value="1"/>
</dbReference>
<feature type="compositionally biased region" description="Low complexity" evidence="3">
    <location>
        <begin position="707"/>
        <end position="720"/>
    </location>
</feature>
<accession>A0A6J0T9F8</accession>
<dbReference type="AlphaFoldDB" id="A0A6J0T9F8"/>
<feature type="region of interest" description="Disordered" evidence="3">
    <location>
        <begin position="524"/>
        <end position="759"/>
    </location>
</feature>
<comment type="similarity">
    <text evidence="1">Belongs to the dapper family.</text>
</comment>
<feature type="region of interest" description="Disordered" evidence="3">
    <location>
        <begin position="224"/>
        <end position="272"/>
    </location>
</feature>
<gene>
    <name evidence="5" type="primary">DACT3</name>
</gene>
<dbReference type="CTD" id="147906"/>
<feature type="compositionally biased region" description="Polar residues" evidence="3">
    <location>
        <begin position="364"/>
        <end position="373"/>
    </location>
</feature>
<evidence type="ECO:0000256" key="3">
    <source>
        <dbReference type="SAM" id="MobiDB-lite"/>
    </source>
</evidence>
<protein>
    <submittedName>
        <fullName evidence="5">Dapper homolog 3</fullName>
    </submittedName>
</protein>
<dbReference type="OrthoDB" id="9886203at2759"/>
<dbReference type="Pfam" id="PF15268">
    <property type="entry name" value="Dapper"/>
    <property type="match status" value="2"/>
</dbReference>
<sequence length="790" mass="84423">MAARLCKSAPAGRANENLYADEAVTAPGAAAAGAQRSAARAILLARRGANPERALLQAPFGRQRARKMIRAFSFPVSPERSRLRGWLEGTLAGLCELHLLRDRQERRVRQALQMALESPTKPGEGEAGGAGIGLGREGSAPEDQLDALPGMMWELEQQLGLLRLYPEKTCGEVAETDSWPSSGFYEGPQSVVASDSPASGFGDSMCSFPSASGSYSRIGRPESRLGFASERPKSVGEVTNSGKDGARRSTVPRSFSAPYSSSSQDYSAEPLSTRYPPDPFLYPSPLHAVALQNPLIRSHLYEDPAFSSDPSPALAYPADPEGGLEAYGDEFQFYSEAASHCHKVENYISRLIRRRSQLLRGSKPRTSLGSEAPSSKAGGAVGRQNSLCKRPSELLPPPGDRKHPPSMERGSSTPSPCGHEGGASAAAGRIWSSWDAAAERTLAAKAIAAEDSSPPPSGFKKPPKLQALAARRPPSVDQYEAVYPSSPLLDREEEPSQGNGQETVPYEAEEGTCLLVKAQYIPAQHLPRAQQAHRPGKKKPPPLAKGRSVELSPERTPLLLREQRPPRVSAATKKCRFTEDGGEAAGRKGSGRKSSPRSRKAARSQSENSLLNKPGAKYGTAEREEAALKPSRPRRPHGHAGSGYRKWRSTAEICQEEPSPGSVAEPRRSPQGASPMGYTYAGSDSECSAEQARQAPMCRLEEGLAYGESESSLSDGDSPPAYSSGASSDTDESGGLVWPQQLSPQLVSASGPGKAVGGQPKVFVKIKASHALKKKIMRFRSGSLKVMTTV</sequence>
<feature type="compositionally biased region" description="Low complexity" evidence="3">
    <location>
        <begin position="254"/>
        <end position="268"/>
    </location>
</feature>
<evidence type="ECO:0000313" key="5">
    <source>
        <dbReference type="RefSeq" id="XP_020642759.2"/>
    </source>
</evidence>
<feature type="region of interest" description="Disordered" evidence="3">
    <location>
        <begin position="118"/>
        <end position="144"/>
    </location>
</feature>
<evidence type="ECO:0000313" key="4">
    <source>
        <dbReference type="Proteomes" id="UP001652642"/>
    </source>
</evidence>
<dbReference type="GO" id="GO:0090090">
    <property type="term" value="P:negative regulation of canonical Wnt signaling pathway"/>
    <property type="evidence" value="ECO:0007669"/>
    <property type="project" value="TreeGrafter"/>
</dbReference>
<name>A0A6J0T9F8_9SAUR</name>
<feature type="compositionally biased region" description="Basic residues" evidence="3">
    <location>
        <begin position="589"/>
        <end position="602"/>
    </location>
</feature>
<keyword evidence="4" id="KW-1185">Reference proteome</keyword>
<dbReference type="PANTHER" id="PTHR15919">
    <property type="entry name" value="DAPPER-RELATED"/>
    <property type="match status" value="1"/>
</dbReference>
<dbReference type="Proteomes" id="UP001652642">
    <property type="component" value="Chromosome 9"/>
</dbReference>